<feature type="signal peptide" evidence="1">
    <location>
        <begin position="1"/>
        <end position="24"/>
    </location>
</feature>
<protein>
    <submittedName>
        <fullName evidence="2">Uncharacterized protein</fullName>
    </submittedName>
</protein>
<evidence type="ECO:0000313" key="2">
    <source>
        <dbReference type="EMBL" id="SFM67506.1"/>
    </source>
</evidence>
<evidence type="ECO:0000313" key="3">
    <source>
        <dbReference type="Proteomes" id="UP000199470"/>
    </source>
</evidence>
<sequence length="291" mass="32470">MTNLRGQLVLISAALLSTSNEALSANPVLGRDISREWLVRPWEIRYVVFLAEARSVRNSARSARDMNVALEKKGREKVYLLGAELLEPTITFEVPGEESLAAVLIMFDPSGKVVSGNARLRRLTAKFSMLGRLVLTFDGSTVKRGYGLADWSQGIPGDDSFSPAICTRIDDARYADGWDKDDHYHGSFGCREWTAQLYNRAQPYIDVTSYSKCGSFIGKFVGWSRFTDPPKPIIGLQGKTWLCLLDCPVGEKPGIIHDITEWAVKHRFPVPTPPPTQPIYPNSNYKDDLSE</sequence>
<reference evidence="2 3" key="1">
    <citation type="submission" date="2016-10" db="EMBL/GenBank/DDBJ databases">
        <authorList>
            <person name="de Groot N.N."/>
        </authorList>
    </citation>
    <scope>NUCLEOTIDE SEQUENCE [LARGE SCALE GENOMIC DNA]</scope>
    <source>
        <strain evidence="2 3">ATCC 43154</strain>
    </source>
</reference>
<dbReference type="EMBL" id="FOTW01000027">
    <property type="protein sequence ID" value="SFM67506.1"/>
    <property type="molecule type" value="Genomic_DNA"/>
</dbReference>
<keyword evidence="1" id="KW-0732">Signal</keyword>
<dbReference type="Proteomes" id="UP000199470">
    <property type="component" value="Unassembled WGS sequence"/>
</dbReference>
<dbReference type="OrthoDB" id="8775914at2"/>
<dbReference type="RefSeq" id="WP_139236742.1">
    <property type="nucleotide sequence ID" value="NZ_FOTW01000027.1"/>
</dbReference>
<dbReference type="STRING" id="758825.SAMN02982985_04927"/>
<keyword evidence="3" id="KW-1185">Reference proteome</keyword>
<feature type="chain" id="PRO_5011716575" evidence="1">
    <location>
        <begin position="25"/>
        <end position="291"/>
    </location>
</feature>
<dbReference type="AlphaFoldDB" id="A0A1I4SSN3"/>
<accession>A0A1I4SSN3</accession>
<evidence type="ECO:0000256" key="1">
    <source>
        <dbReference type="SAM" id="SignalP"/>
    </source>
</evidence>
<gene>
    <name evidence="2" type="ORF">SAMN02982985_04927</name>
</gene>
<name>A0A1I4SSN3_9BURK</name>
<organism evidence="2 3">
    <name type="scientific">Rugamonas rubra</name>
    <dbReference type="NCBI Taxonomy" id="758825"/>
    <lineage>
        <taxon>Bacteria</taxon>
        <taxon>Pseudomonadati</taxon>
        <taxon>Pseudomonadota</taxon>
        <taxon>Betaproteobacteria</taxon>
        <taxon>Burkholderiales</taxon>
        <taxon>Oxalobacteraceae</taxon>
        <taxon>Telluria group</taxon>
        <taxon>Rugamonas</taxon>
    </lineage>
</organism>
<proteinExistence type="predicted"/>